<sequence length="336" mass="38400">MKTSDIQLAEMLEELNSRGKVRIVLEAGLYALILLLLVVGNSATLVVIALNSRMRTIPNLFVASLAITDLLLGILATVPIGFPTLVLSKYPFSDTTCQYHGYTVIVLALASMQTLALMAVNRYYRVVRSEKYRSYFTKKKTVIMIGLSWFYSVWAPLPYILSGHKMVFHPFKFFCYLQIDSGPFTAFMVTVYVGPPTLVIMYCYLKIFQTVRSHTNNVHSTVFGGNQLNVEEIKTARLLFIIVVFFNLCWIPVMLIDIVDTIDGKWIFPRETYVAYSFLATVSSALNPIIYGLLNNNFRREYLQLFRCRHCRKQPTVEPFALMERRKKIKPTSATC</sequence>
<dbReference type="GO" id="GO:0005886">
    <property type="term" value="C:plasma membrane"/>
    <property type="evidence" value="ECO:0007669"/>
    <property type="project" value="UniProtKB-SubCell"/>
</dbReference>
<feature type="transmembrane region" description="Helical" evidence="10">
    <location>
        <begin position="102"/>
        <end position="120"/>
    </location>
</feature>
<keyword evidence="7 9" id="KW-0675">Receptor</keyword>
<dbReference type="AlphaFoldDB" id="A0A3M6TDV0"/>
<dbReference type="InterPro" id="IPR017452">
    <property type="entry name" value="GPCR_Rhodpsn_7TM"/>
</dbReference>
<feature type="transmembrane region" description="Helical" evidence="10">
    <location>
        <begin position="141"/>
        <end position="161"/>
    </location>
</feature>
<dbReference type="STRING" id="46731.A0A3M6TDV0"/>
<keyword evidence="3 9" id="KW-0812">Transmembrane</keyword>
<keyword evidence="4 10" id="KW-1133">Transmembrane helix</keyword>
<evidence type="ECO:0000256" key="4">
    <source>
        <dbReference type="ARBA" id="ARBA00022989"/>
    </source>
</evidence>
<keyword evidence="13" id="KW-1185">Reference proteome</keyword>
<evidence type="ECO:0000256" key="10">
    <source>
        <dbReference type="SAM" id="Phobius"/>
    </source>
</evidence>
<evidence type="ECO:0000256" key="3">
    <source>
        <dbReference type="ARBA" id="ARBA00022692"/>
    </source>
</evidence>
<evidence type="ECO:0000259" key="11">
    <source>
        <dbReference type="PROSITE" id="PS50262"/>
    </source>
</evidence>
<proteinExistence type="inferred from homology"/>
<dbReference type="InterPro" id="IPR000276">
    <property type="entry name" value="GPCR_Rhodpsn"/>
</dbReference>
<dbReference type="PRINTS" id="PR00237">
    <property type="entry name" value="GPCRRHODOPSN"/>
</dbReference>
<dbReference type="GO" id="GO:0004930">
    <property type="term" value="F:G protein-coupled receptor activity"/>
    <property type="evidence" value="ECO:0007669"/>
    <property type="project" value="UniProtKB-KW"/>
</dbReference>
<comment type="subcellular location">
    <subcellularLocation>
        <location evidence="1">Cell membrane</location>
        <topology evidence="1">Multi-pass membrane protein</topology>
    </subcellularLocation>
</comment>
<dbReference type="SMART" id="SM01381">
    <property type="entry name" value="7TM_GPCR_Srsx"/>
    <property type="match status" value="1"/>
</dbReference>
<dbReference type="PANTHER" id="PTHR24228">
    <property type="entry name" value="B2 BRADYKININ RECEPTOR/ANGIOTENSIN II RECEPTOR"/>
    <property type="match status" value="1"/>
</dbReference>
<dbReference type="PANTHER" id="PTHR24228:SF59">
    <property type="entry name" value="NEUROPEPTIDE RECEPTOR 15"/>
    <property type="match status" value="1"/>
</dbReference>
<evidence type="ECO:0000313" key="12">
    <source>
        <dbReference type="EMBL" id="RMX39585.1"/>
    </source>
</evidence>
<protein>
    <recommendedName>
        <fullName evidence="11">G-protein coupled receptors family 1 profile domain-containing protein</fullName>
    </recommendedName>
</protein>
<evidence type="ECO:0000256" key="5">
    <source>
        <dbReference type="ARBA" id="ARBA00023040"/>
    </source>
</evidence>
<evidence type="ECO:0000256" key="7">
    <source>
        <dbReference type="ARBA" id="ARBA00023170"/>
    </source>
</evidence>
<comment type="similarity">
    <text evidence="9">Belongs to the G-protein coupled receptor 1 family.</text>
</comment>
<keyword evidence="2" id="KW-1003">Cell membrane</keyword>
<comment type="caution">
    <text evidence="12">The sequence shown here is derived from an EMBL/GenBank/DDBJ whole genome shotgun (WGS) entry which is preliminary data.</text>
</comment>
<evidence type="ECO:0000256" key="2">
    <source>
        <dbReference type="ARBA" id="ARBA00022475"/>
    </source>
</evidence>
<evidence type="ECO:0000256" key="9">
    <source>
        <dbReference type="RuleBase" id="RU000688"/>
    </source>
</evidence>
<feature type="transmembrane region" description="Helical" evidence="10">
    <location>
        <begin position="27"/>
        <end position="48"/>
    </location>
</feature>
<feature type="transmembrane region" description="Helical" evidence="10">
    <location>
        <begin position="181"/>
        <end position="205"/>
    </location>
</feature>
<keyword evidence="5 9" id="KW-0297">G-protein coupled receptor</keyword>
<dbReference type="Gene3D" id="1.20.1070.10">
    <property type="entry name" value="Rhodopsin 7-helix transmembrane proteins"/>
    <property type="match status" value="1"/>
</dbReference>
<feature type="transmembrane region" description="Helical" evidence="10">
    <location>
        <begin position="236"/>
        <end position="253"/>
    </location>
</feature>
<accession>A0A3M6TDV0</accession>
<feature type="domain" description="G-protein coupled receptors family 1 profile" evidence="11">
    <location>
        <begin position="40"/>
        <end position="291"/>
    </location>
</feature>
<dbReference type="OrthoDB" id="10044919at2759"/>
<dbReference type="Pfam" id="PF00001">
    <property type="entry name" value="7tm_1"/>
    <property type="match status" value="1"/>
</dbReference>
<dbReference type="PROSITE" id="PS00237">
    <property type="entry name" value="G_PROTEIN_RECEP_F1_1"/>
    <property type="match status" value="1"/>
</dbReference>
<keyword evidence="6 10" id="KW-0472">Membrane</keyword>
<evidence type="ECO:0000256" key="8">
    <source>
        <dbReference type="ARBA" id="ARBA00023224"/>
    </source>
</evidence>
<feature type="transmembrane region" description="Helical" evidence="10">
    <location>
        <begin position="60"/>
        <end position="82"/>
    </location>
</feature>
<feature type="transmembrane region" description="Helical" evidence="10">
    <location>
        <begin position="273"/>
        <end position="294"/>
    </location>
</feature>
<dbReference type="PROSITE" id="PS50262">
    <property type="entry name" value="G_PROTEIN_RECEP_F1_2"/>
    <property type="match status" value="1"/>
</dbReference>
<evidence type="ECO:0000256" key="6">
    <source>
        <dbReference type="ARBA" id="ARBA00023136"/>
    </source>
</evidence>
<dbReference type="OMA" id="CYLHINA"/>
<evidence type="ECO:0000256" key="1">
    <source>
        <dbReference type="ARBA" id="ARBA00004651"/>
    </source>
</evidence>
<reference evidence="12 13" key="1">
    <citation type="journal article" date="2018" name="Sci. Rep.">
        <title>Comparative analysis of the Pocillopora damicornis genome highlights role of immune system in coral evolution.</title>
        <authorList>
            <person name="Cunning R."/>
            <person name="Bay R.A."/>
            <person name="Gillette P."/>
            <person name="Baker A.C."/>
            <person name="Traylor-Knowles N."/>
        </authorList>
    </citation>
    <scope>NUCLEOTIDE SEQUENCE [LARGE SCALE GENOMIC DNA]</scope>
    <source>
        <strain evidence="12">RSMAS</strain>
        <tissue evidence="12">Whole animal</tissue>
    </source>
</reference>
<gene>
    <name evidence="12" type="ORF">pdam_00023115</name>
</gene>
<dbReference type="SUPFAM" id="SSF81321">
    <property type="entry name" value="Family A G protein-coupled receptor-like"/>
    <property type="match status" value="1"/>
</dbReference>
<evidence type="ECO:0000313" key="13">
    <source>
        <dbReference type="Proteomes" id="UP000275408"/>
    </source>
</evidence>
<organism evidence="12 13">
    <name type="scientific">Pocillopora damicornis</name>
    <name type="common">Cauliflower coral</name>
    <name type="synonym">Millepora damicornis</name>
    <dbReference type="NCBI Taxonomy" id="46731"/>
    <lineage>
        <taxon>Eukaryota</taxon>
        <taxon>Metazoa</taxon>
        <taxon>Cnidaria</taxon>
        <taxon>Anthozoa</taxon>
        <taxon>Hexacorallia</taxon>
        <taxon>Scleractinia</taxon>
        <taxon>Astrocoeniina</taxon>
        <taxon>Pocilloporidae</taxon>
        <taxon>Pocillopora</taxon>
    </lineage>
</organism>
<keyword evidence="8 9" id="KW-0807">Transducer</keyword>
<dbReference type="Proteomes" id="UP000275408">
    <property type="component" value="Unassembled WGS sequence"/>
</dbReference>
<dbReference type="CDD" id="cd00637">
    <property type="entry name" value="7tm_classA_rhodopsin-like"/>
    <property type="match status" value="1"/>
</dbReference>
<name>A0A3M6TDV0_POCDA</name>
<dbReference type="EMBL" id="RCHS01003802">
    <property type="protein sequence ID" value="RMX39585.1"/>
    <property type="molecule type" value="Genomic_DNA"/>
</dbReference>